<gene>
    <name evidence="1" type="ORF">NCTC11296_02956</name>
</gene>
<reference evidence="1 2" key="1">
    <citation type="submission" date="2018-06" db="EMBL/GenBank/DDBJ databases">
        <authorList>
            <consortium name="Pathogen Informatics"/>
            <person name="Doyle S."/>
        </authorList>
    </citation>
    <scope>NUCLEOTIDE SEQUENCE [LARGE SCALE GENOMIC DNA]</scope>
    <source>
        <strain evidence="1 2">NCTC11296</strain>
    </source>
</reference>
<dbReference type="AlphaFoldDB" id="A0A377ICM7"/>
<protein>
    <submittedName>
        <fullName evidence="1">Uncharacterized protein</fullName>
    </submittedName>
</protein>
<sequence length="147" mass="16873">MIERRAILREQIRQLRLALAMDLGLTEKYYKKQLNDPSPTEPYVRVTDSDGAPTESHQLKAEYDELHNPSITFGLSLALEESAITYPKKPVRLVITAYYLSENTIRFVFPNIDDTPAFGINIDDDKQSKFSVVIEAYKQLVMKTFTI</sequence>
<dbReference type="EMBL" id="UGHK01000002">
    <property type="protein sequence ID" value="STO73006.1"/>
    <property type="molecule type" value="Genomic_DNA"/>
</dbReference>
<organism evidence="1 2">
    <name type="scientific">Avibacterium paragallinarum</name>
    <name type="common">Haemophilus gallinarum</name>
    <dbReference type="NCBI Taxonomy" id="728"/>
    <lineage>
        <taxon>Bacteria</taxon>
        <taxon>Pseudomonadati</taxon>
        <taxon>Pseudomonadota</taxon>
        <taxon>Gammaproteobacteria</taxon>
        <taxon>Pasteurellales</taxon>
        <taxon>Pasteurellaceae</taxon>
        <taxon>Avibacterium</taxon>
    </lineage>
</organism>
<proteinExistence type="predicted"/>
<evidence type="ECO:0000313" key="2">
    <source>
        <dbReference type="Proteomes" id="UP000254465"/>
    </source>
</evidence>
<evidence type="ECO:0000313" key="1">
    <source>
        <dbReference type="EMBL" id="STO73006.1"/>
    </source>
</evidence>
<name>A0A377ICM7_AVIPA</name>
<dbReference type="Proteomes" id="UP000254465">
    <property type="component" value="Unassembled WGS sequence"/>
</dbReference>
<dbReference type="RefSeq" id="WP_021723960.1">
    <property type="nucleotide sequence ID" value="NZ_UGHK01000002.1"/>
</dbReference>
<accession>A0A377ICM7</accession>